<dbReference type="SUPFAM" id="SSF49562">
    <property type="entry name" value="C2 domain (Calcium/lipid-binding domain, CaLB)"/>
    <property type="match status" value="2"/>
</dbReference>
<evidence type="ECO:0000256" key="2">
    <source>
        <dbReference type="SAM" id="Phobius"/>
    </source>
</evidence>
<feature type="domain" description="C2" evidence="3">
    <location>
        <begin position="292"/>
        <end position="427"/>
    </location>
</feature>
<keyword evidence="2" id="KW-0472">Membrane</keyword>
<organism evidence="4 5">
    <name type="scientific">Littorina saxatilis</name>
    <dbReference type="NCBI Taxonomy" id="31220"/>
    <lineage>
        <taxon>Eukaryota</taxon>
        <taxon>Metazoa</taxon>
        <taxon>Spiralia</taxon>
        <taxon>Lophotrochozoa</taxon>
        <taxon>Mollusca</taxon>
        <taxon>Gastropoda</taxon>
        <taxon>Caenogastropoda</taxon>
        <taxon>Littorinimorpha</taxon>
        <taxon>Littorinoidea</taxon>
        <taxon>Littorinidae</taxon>
        <taxon>Littorina</taxon>
    </lineage>
</organism>
<dbReference type="AlphaFoldDB" id="A0AAN9FZ59"/>
<dbReference type="Gene3D" id="2.60.40.150">
    <property type="entry name" value="C2 domain"/>
    <property type="match status" value="2"/>
</dbReference>
<dbReference type="EMBL" id="JBAMIC010000706">
    <property type="protein sequence ID" value="KAK7089733.1"/>
    <property type="molecule type" value="Genomic_DNA"/>
</dbReference>
<evidence type="ECO:0000256" key="1">
    <source>
        <dbReference type="SAM" id="MobiDB-lite"/>
    </source>
</evidence>
<keyword evidence="2" id="KW-0812">Transmembrane</keyword>
<dbReference type="CDD" id="cd00276">
    <property type="entry name" value="C2B_Synaptotagmin"/>
    <property type="match status" value="1"/>
</dbReference>
<reference evidence="4 5" key="1">
    <citation type="submission" date="2024-02" db="EMBL/GenBank/DDBJ databases">
        <title>Chromosome-scale genome assembly of the rough periwinkle Littorina saxatilis.</title>
        <authorList>
            <person name="De Jode A."/>
            <person name="Faria R."/>
            <person name="Formenti G."/>
            <person name="Sims Y."/>
            <person name="Smith T.P."/>
            <person name="Tracey A."/>
            <person name="Wood J.M.D."/>
            <person name="Zagrodzka Z.B."/>
            <person name="Johannesson K."/>
            <person name="Butlin R.K."/>
            <person name="Leder E.H."/>
        </authorList>
    </citation>
    <scope>NUCLEOTIDE SEQUENCE [LARGE SCALE GENOMIC DNA]</scope>
    <source>
        <strain evidence="4">Snail1</strain>
        <tissue evidence="4">Muscle</tissue>
    </source>
</reference>
<evidence type="ECO:0000313" key="4">
    <source>
        <dbReference type="EMBL" id="KAK7089733.1"/>
    </source>
</evidence>
<evidence type="ECO:0000259" key="3">
    <source>
        <dbReference type="PROSITE" id="PS50004"/>
    </source>
</evidence>
<evidence type="ECO:0000313" key="5">
    <source>
        <dbReference type="Proteomes" id="UP001374579"/>
    </source>
</evidence>
<dbReference type="SMART" id="SM00239">
    <property type="entry name" value="C2"/>
    <property type="match status" value="2"/>
</dbReference>
<proteinExistence type="predicted"/>
<feature type="domain" description="C2" evidence="3">
    <location>
        <begin position="141"/>
        <end position="281"/>
    </location>
</feature>
<keyword evidence="5" id="KW-1185">Reference proteome</keyword>
<dbReference type="PANTHER" id="PTHR10024">
    <property type="entry name" value="SYNAPTOTAGMIN"/>
    <property type="match status" value="1"/>
</dbReference>
<feature type="transmembrane region" description="Helical" evidence="2">
    <location>
        <begin position="12"/>
        <end position="36"/>
    </location>
</feature>
<feature type="compositionally biased region" description="Low complexity" evidence="1">
    <location>
        <begin position="124"/>
        <end position="135"/>
    </location>
</feature>
<protein>
    <recommendedName>
        <fullName evidence="3">C2 domain-containing protein</fullName>
    </recommendedName>
</protein>
<dbReference type="Proteomes" id="UP001374579">
    <property type="component" value="Unassembled WGS sequence"/>
</dbReference>
<keyword evidence="2" id="KW-1133">Transmembrane helix</keyword>
<dbReference type="InterPro" id="IPR035892">
    <property type="entry name" value="C2_domain_sf"/>
</dbReference>
<comment type="caution">
    <text evidence="4">The sequence shown here is derived from an EMBL/GenBank/DDBJ whole genome shotgun (WGS) entry which is preliminary data.</text>
</comment>
<dbReference type="InterPro" id="IPR000008">
    <property type="entry name" value="C2_dom"/>
</dbReference>
<feature type="region of interest" description="Disordered" evidence="1">
    <location>
        <begin position="114"/>
        <end position="137"/>
    </location>
</feature>
<accession>A0AAN9FZ59</accession>
<dbReference type="PROSITE" id="PS50004">
    <property type="entry name" value="C2"/>
    <property type="match status" value="2"/>
</dbReference>
<gene>
    <name evidence="4" type="ORF">V1264_024874</name>
</gene>
<name>A0AAN9FZ59_9CAEN</name>
<sequence length="431" mass="49348">MSDELILDIWDKLAIVAGAALLLFIILFCVVCIVSPHCWLNQFCPCSEDSDMRKPPPVYGAIDYGPDVELHAVKQPLHPDHGKQGYWPNLGAIRESETSDGMSDAGFSERIELKRSKHSKRSASVKSSDSSGSNSTTYVFPHQNSTLTYSLTFDSNDNKLHIKVKQLTGFRMSEPDGVVAPYIKVRVYRSPKQFWSFRNRSGKEQLLNNLDVEMTTKIQRRVDDPCFNETFSIDCEYKDLSSLCLRLLVCDFDRYQRHVVVGEVMTEVAKVEWPPEMEVDFCQHLQPPIEEDLGQLHIGLMYLPTSEKLNLFVLAAEGLKVVDTHKHVPAECYVKITLMHDGRPMKKTKTSSQSNEISPCFNESFTFDVPVHQLEKVYFTLSVLHHDKEGKRHLVGRSYIGLNFDPEAREQYEEMVQSPRKQITCWHRLQS</sequence>
<dbReference type="Pfam" id="PF00168">
    <property type="entry name" value="C2"/>
    <property type="match status" value="2"/>
</dbReference>